<comment type="caution">
    <text evidence="1">The sequence shown here is derived from an EMBL/GenBank/DDBJ whole genome shotgun (WGS) entry which is preliminary data.</text>
</comment>
<reference evidence="2" key="1">
    <citation type="journal article" date="2019" name="Int. J. Syst. Evol. Microbiol.">
        <title>The Global Catalogue of Microorganisms (GCM) 10K type strain sequencing project: providing services to taxonomists for standard genome sequencing and annotation.</title>
        <authorList>
            <consortium name="The Broad Institute Genomics Platform"/>
            <consortium name="The Broad Institute Genome Sequencing Center for Infectious Disease"/>
            <person name="Wu L."/>
            <person name="Ma J."/>
        </authorList>
    </citation>
    <scope>NUCLEOTIDE SEQUENCE [LARGE SCALE GENOMIC DNA]</scope>
    <source>
        <strain evidence="2">KCTC 15012</strain>
    </source>
</reference>
<protein>
    <submittedName>
        <fullName evidence="1">Uncharacterized protein</fullName>
    </submittedName>
</protein>
<dbReference type="RefSeq" id="WP_042641678.1">
    <property type="nucleotide sequence ID" value="NZ_CDDF01000011.1"/>
</dbReference>
<dbReference type="Proteomes" id="UP001596132">
    <property type="component" value="Unassembled WGS sequence"/>
</dbReference>
<name>A0ABW0YE55_9GAMM</name>
<evidence type="ECO:0000313" key="2">
    <source>
        <dbReference type="Proteomes" id="UP001596132"/>
    </source>
</evidence>
<sequence>MNKKLRALLVSHSQDPTVQMDSLNRLFHLAGPLFERTSNPQLRKCWISEHPSICFISCNGSPIRSFRKFIAAFISREARLLRLYEIAGKDRPFNPDSDAENQPCDESYGLDEEWHGSCLKLWVADFMAPIRKPTMSAKEELMLRRTALIVGRVNDCSTLEAVYHNKRISLSIEQGVNPNTPLFHLSYQGGLNNRPFLFSA</sequence>
<keyword evidence="2" id="KW-1185">Reference proteome</keyword>
<dbReference type="EMBL" id="JBHSPP010000017">
    <property type="protein sequence ID" value="MFC5707890.1"/>
    <property type="molecule type" value="Genomic_DNA"/>
</dbReference>
<proteinExistence type="predicted"/>
<accession>A0ABW0YE55</accession>
<gene>
    <name evidence="1" type="ORF">ACFPVW_17895</name>
</gene>
<organism evidence="1 2">
    <name type="scientific">Aeromonas eucrenophila</name>
    <dbReference type="NCBI Taxonomy" id="649"/>
    <lineage>
        <taxon>Bacteria</taxon>
        <taxon>Pseudomonadati</taxon>
        <taxon>Pseudomonadota</taxon>
        <taxon>Gammaproteobacteria</taxon>
        <taxon>Aeromonadales</taxon>
        <taxon>Aeromonadaceae</taxon>
        <taxon>Aeromonas</taxon>
    </lineage>
</organism>
<evidence type="ECO:0000313" key="1">
    <source>
        <dbReference type="EMBL" id="MFC5707890.1"/>
    </source>
</evidence>